<evidence type="ECO:0000313" key="1">
    <source>
        <dbReference type="EMBL" id="KAH7655831.1"/>
    </source>
</evidence>
<comment type="caution">
    <text evidence="1">The sequence shown here is derived from an EMBL/GenBank/DDBJ whole genome shotgun (WGS) entry which is preliminary data.</text>
</comment>
<dbReference type="EMBL" id="CM037028">
    <property type="protein sequence ID" value="KAH7655831.1"/>
    <property type="molecule type" value="Genomic_DNA"/>
</dbReference>
<reference evidence="2" key="1">
    <citation type="journal article" date="2022" name="Nat. Commun.">
        <title>Chromosome evolution and the genetic basis of agronomically important traits in greater yam.</title>
        <authorList>
            <person name="Bredeson J.V."/>
            <person name="Lyons J.B."/>
            <person name="Oniyinde I.O."/>
            <person name="Okereke N.R."/>
            <person name="Kolade O."/>
            <person name="Nnabue I."/>
            <person name="Nwadili C.O."/>
            <person name="Hribova E."/>
            <person name="Parker M."/>
            <person name="Nwogha J."/>
            <person name="Shu S."/>
            <person name="Carlson J."/>
            <person name="Kariba R."/>
            <person name="Muthemba S."/>
            <person name="Knop K."/>
            <person name="Barton G.J."/>
            <person name="Sherwood A.V."/>
            <person name="Lopez-Montes A."/>
            <person name="Asiedu R."/>
            <person name="Jamnadass R."/>
            <person name="Muchugi A."/>
            <person name="Goodstein D."/>
            <person name="Egesi C.N."/>
            <person name="Featherston J."/>
            <person name="Asfaw A."/>
            <person name="Simpson G.G."/>
            <person name="Dolezel J."/>
            <person name="Hendre P.S."/>
            <person name="Van Deynze A."/>
            <person name="Kumar P.L."/>
            <person name="Obidiegwu J.E."/>
            <person name="Bhattacharjee R."/>
            <person name="Rokhsar D.S."/>
        </authorList>
    </citation>
    <scope>NUCLEOTIDE SEQUENCE [LARGE SCALE GENOMIC DNA]</scope>
    <source>
        <strain evidence="2">cv. TDa95/00328</strain>
    </source>
</reference>
<sequence length="302" mass="33541">MAALRLSCFSSFLCHPLRFRPSSIFRLRLPSKAPPQFYATSSVVALEGSGTAPHPWPEWERFLDKLKSKGYFDKTLPAGEGEDGVAAASDEASMDLHHVKAACLGFARERFDIFKSLSKEDINTIVEFGCPNLFRKTVNSAKRLRAHLRIDEGDVCSACSLRGSCDRAYIISKEDEAARTVDVVRILLSYAANPIAVSGREKSSENKVEQSARNLLLELFKLSDTIPDPSLPRPAILPSTRKDPATPKESSWNINTKLVGAQNNEMKKGDWLCPKITLEHAAEDISCLGVHLCQFKLVWNFC</sequence>
<accession>A0ACB7U699</accession>
<keyword evidence="2" id="KW-1185">Reference proteome</keyword>
<dbReference type="Proteomes" id="UP000827976">
    <property type="component" value="Chromosome 18"/>
</dbReference>
<organism evidence="1 2">
    <name type="scientific">Dioscorea alata</name>
    <name type="common">Purple yam</name>
    <dbReference type="NCBI Taxonomy" id="55571"/>
    <lineage>
        <taxon>Eukaryota</taxon>
        <taxon>Viridiplantae</taxon>
        <taxon>Streptophyta</taxon>
        <taxon>Embryophyta</taxon>
        <taxon>Tracheophyta</taxon>
        <taxon>Spermatophyta</taxon>
        <taxon>Magnoliopsida</taxon>
        <taxon>Liliopsida</taxon>
        <taxon>Dioscoreales</taxon>
        <taxon>Dioscoreaceae</taxon>
        <taxon>Dioscorea</taxon>
    </lineage>
</organism>
<protein>
    <submittedName>
        <fullName evidence="1">Zinc finger RanBP2-type protein</fullName>
    </submittedName>
</protein>
<gene>
    <name evidence="1" type="ORF">IHE45_18G038600</name>
</gene>
<proteinExistence type="predicted"/>
<evidence type="ECO:0000313" key="2">
    <source>
        <dbReference type="Proteomes" id="UP000827976"/>
    </source>
</evidence>
<name>A0ACB7U699_DIOAL</name>